<protein>
    <submittedName>
        <fullName evidence="1">Uncharacterized protein</fullName>
    </submittedName>
</protein>
<evidence type="ECO:0000313" key="1">
    <source>
        <dbReference type="EMBL" id="ANJ76288.1"/>
    </source>
</evidence>
<organism evidence="1 2">
    <name type="scientific">Ralstonia insidiosa</name>
    <dbReference type="NCBI Taxonomy" id="190721"/>
    <lineage>
        <taxon>Bacteria</taxon>
        <taxon>Pseudomonadati</taxon>
        <taxon>Pseudomonadota</taxon>
        <taxon>Betaproteobacteria</taxon>
        <taxon>Burkholderiales</taxon>
        <taxon>Burkholderiaceae</taxon>
        <taxon>Ralstonia</taxon>
    </lineage>
</organism>
<reference evidence="2" key="1">
    <citation type="submission" date="2016-06" db="EMBL/GenBank/DDBJ databases">
        <authorList>
            <person name="Xu Y."/>
            <person name="Nagy A."/>
            <person name="Yan X."/>
            <person name="Kim S.W."/>
            <person name="Haley B."/>
            <person name="Liu N.T."/>
            <person name="Nou X."/>
        </authorList>
    </citation>
    <scope>NUCLEOTIDE SEQUENCE [LARGE SCALE GENOMIC DNA]</scope>
    <source>
        <strain evidence="2">ATCC 49129</strain>
        <plasmid evidence="2">pri-1</plasmid>
    </source>
</reference>
<keyword evidence="1" id="KW-0614">Plasmid</keyword>
<proteinExistence type="predicted"/>
<sequence length="104" mass="10851">MPRIITDAAGNVVVIQGQVGQVVKGDQTGSVRIEMRGNGKGMTVTTLPDAAIERARGYFSAVAALLRLEGGVTPAVRTLFAAGGDPTKAESDDVTLFREHGLLD</sequence>
<dbReference type="EMBL" id="CP016024">
    <property type="protein sequence ID" value="ANJ76288.1"/>
    <property type="molecule type" value="Genomic_DNA"/>
</dbReference>
<geneLocation type="plasmid" evidence="2">
    <name>pri-1</name>
</geneLocation>
<accession>A0A192A7H0</accession>
<dbReference type="OrthoDB" id="9898315at2"/>
<gene>
    <name evidence="1" type="ORF">A9Y76_27170</name>
</gene>
<dbReference type="AlphaFoldDB" id="A0A192A7H0"/>
<evidence type="ECO:0000313" key="2">
    <source>
        <dbReference type="Proteomes" id="UP000078572"/>
    </source>
</evidence>
<dbReference type="Proteomes" id="UP000078572">
    <property type="component" value="Plasmid pRI-1"/>
</dbReference>
<keyword evidence="2" id="KW-1185">Reference proteome</keyword>
<name>A0A192A7H0_9RALS</name>